<proteinExistence type="predicted"/>
<evidence type="ECO:0000256" key="2">
    <source>
        <dbReference type="ARBA" id="ARBA00022741"/>
    </source>
</evidence>
<feature type="domain" description="NB-ARC" evidence="5">
    <location>
        <begin position="174"/>
        <end position="346"/>
    </location>
</feature>
<dbReference type="SUPFAM" id="SSF52058">
    <property type="entry name" value="L domain-like"/>
    <property type="match status" value="1"/>
</dbReference>
<dbReference type="Pfam" id="PF00931">
    <property type="entry name" value="NB-ARC"/>
    <property type="match status" value="1"/>
</dbReference>
<dbReference type="InterPro" id="IPR041118">
    <property type="entry name" value="Rx_N"/>
</dbReference>
<evidence type="ECO:0000259" key="7">
    <source>
        <dbReference type="Pfam" id="PF23559"/>
    </source>
</evidence>
<protein>
    <submittedName>
        <fullName evidence="8">Uncharacterized protein</fullName>
    </submittedName>
</protein>
<dbReference type="Gene3D" id="3.80.10.10">
    <property type="entry name" value="Ribonuclease Inhibitor"/>
    <property type="match status" value="2"/>
</dbReference>
<keyword evidence="3" id="KW-0611">Plant defense</keyword>
<dbReference type="InterPro" id="IPR002182">
    <property type="entry name" value="NB-ARC"/>
</dbReference>
<accession>A0ABR2DXJ8</accession>
<dbReference type="Proteomes" id="UP001472677">
    <property type="component" value="Unassembled WGS sequence"/>
</dbReference>
<evidence type="ECO:0000259" key="5">
    <source>
        <dbReference type="Pfam" id="PF00931"/>
    </source>
</evidence>
<keyword evidence="9" id="KW-1185">Reference proteome</keyword>
<organism evidence="8 9">
    <name type="scientific">Hibiscus sabdariffa</name>
    <name type="common">roselle</name>
    <dbReference type="NCBI Taxonomy" id="183260"/>
    <lineage>
        <taxon>Eukaryota</taxon>
        <taxon>Viridiplantae</taxon>
        <taxon>Streptophyta</taxon>
        <taxon>Embryophyta</taxon>
        <taxon>Tracheophyta</taxon>
        <taxon>Spermatophyta</taxon>
        <taxon>Magnoliopsida</taxon>
        <taxon>eudicotyledons</taxon>
        <taxon>Gunneridae</taxon>
        <taxon>Pentapetalae</taxon>
        <taxon>rosids</taxon>
        <taxon>malvids</taxon>
        <taxon>Malvales</taxon>
        <taxon>Malvaceae</taxon>
        <taxon>Malvoideae</taxon>
        <taxon>Hibiscus</taxon>
    </lineage>
</organism>
<gene>
    <name evidence="8" type="ORF">V6N12_061485</name>
</gene>
<evidence type="ECO:0000313" key="8">
    <source>
        <dbReference type="EMBL" id="KAK8548573.1"/>
    </source>
</evidence>
<reference evidence="8 9" key="1">
    <citation type="journal article" date="2024" name="G3 (Bethesda)">
        <title>Genome assembly of Hibiscus sabdariffa L. provides insights into metabolisms of medicinal natural products.</title>
        <authorList>
            <person name="Kim T."/>
        </authorList>
    </citation>
    <scope>NUCLEOTIDE SEQUENCE [LARGE SCALE GENOMIC DNA]</scope>
    <source>
        <strain evidence="8">TK-2024</strain>
        <tissue evidence="8">Old leaves</tissue>
    </source>
</reference>
<dbReference type="EMBL" id="JBBPBM010000021">
    <property type="protein sequence ID" value="KAK8548573.1"/>
    <property type="molecule type" value="Genomic_DNA"/>
</dbReference>
<dbReference type="Pfam" id="PF18052">
    <property type="entry name" value="Rx_N"/>
    <property type="match status" value="1"/>
</dbReference>
<comment type="caution">
    <text evidence="8">The sequence shown here is derived from an EMBL/GenBank/DDBJ whole genome shotgun (WGS) entry which is preliminary data.</text>
</comment>
<dbReference type="InterPro" id="IPR032675">
    <property type="entry name" value="LRR_dom_sf"/>
</dbReference>
<dbReference type="InterPro" id="IPR058922">
    <property type="entry name" value="WHD_DRP"/>
</dbReference>
<feature type="domain" description="Disease resistance N-terminal" evidence="6">
    <location>
        <begin position="12"/>
        <end position="100"/>
    </location>
</feature>
<dbReference type="PANTHER" id="PTHR36766">
    <property type="entry name" value="PLANT BROAD-SPECTRUM MILDEW RESISTANCE PROTEIN RPW8"/>
    <property type="match status" value="1"/>
</dbReference>
<dbReference type="Pfam" id="PF23559">
    <property type="entry name" value="WHD_DRP"/>
    <property type="match status" value="1"/>
</dbReference>
<sequence>MAEALAVEVAATVLVKLSSAAFQEICSMWGVRDEVEKLNETLMVIQAVLVDAEEQQLHNREITFWLRKFKGACYHVEDLLDEVEIEALRKKVLERGGSTRRKVRHFFSSSNPLAFRFRIVQKIKEAKEMLDEIAINKSKFHLLEGRPPVKNVVHGQRETYSFVKTSDVIGRDEDKKNIVHFLMNPTDGEGEDVPVLPIVGIGGVGKTALAQLVFNDERVVKHFESRIWVCVAEVFDIKQLMIKTIKSATGMKCTDMNKEELHKALHDCLNDKRCFIVLDDVWSEDKRLWNELKDLLCGGAAQGSKIIVTTRSHKVAAITGTVSHYDLEHLSGENCLSLFLKLAFKEGEEKQHKNLVRIGEEIVPKCEGVALAVETLGLISMWMANGLLQSSNTSEEPEDIGNRYIHELWSRSFFQQLIGNVFQFKFKMHDLVHDLALSVAQNESLETLYFMGCKGIEELPKDIRCMISLRALYITIKQTSLQGNGIGCLTSLRILVLSECENLKYFFEDMQSLTALRTFVIMKCKNLISLPQGLKYLTALETLAIFDCEKLDLCMELELGGKEDGSLRKLFIGGLPKVESLPQWIVLGSTKTLQELWIVEMKNLLMLPTWFQNLTSLQKLVIGDCPKLAYLPEGMQHLTALKELTIVECPLLGERCMEETGEDWPKIAHVPHINLIN</sequence>
<dbReference type="SUPFAM" id="SSF52540">
    <property type="entry name" value="P-loop containing nucleoside triphosphate hydrolases"/>
    <property type="match status" value="1"/>
</dbReference>
<dbReference type="InterPro" id="IPR027417">
    <property type="entry name" value="P-loop_NTPase"/>
</dbReference>
<keyword evidence="1" id="KW-0677">Repeat</keyword>
<dbReference type="Gene3D" id="1.20.5.4130">
    <property type="match status" value="1"/>
</dbReference>
<dbReference type="PANTHER" id="PTHR36766:SF61">
    <property type="entry name" value="NB-ARC DOMAIN DISEASE RESISTANCE PROTEIN"/>
    <property type="match status" value="1"/>
</dbReference>
<dbReference type="PRINTS" id="PR00364">
    <property type="entry name" value="DISEASERSIST"/>
</dbReference>
<name>A0ABR2DXJ8_9ROSI</name>
<evidence type="ECO:0000259" key="6">
    <source>
        <dbReference type="Pfam" id="PF18052"/>
    </source>
</evidence>
<keyword evidence="2" id="KW-0547">Nucleotide-binding</keyword>
<evidence type="ECO:0000256" key="1">
    <source>
        <dbReference type="ARBA" id="ARBA00022737"/>
    </source>
</evidence>
<evidence type="ECO:0000313" key="9">
    <source>
        <dbReference type="Proteomes" id="UP001472677"/>
    </source>
</evidence>
<feature type="domain" description="Disease resistance protein winged helix" evidence="7">
    <location>
        <begin position="377"/>
        <end position="436"/>
    </location>
</feature>
<dbReference type="Gene3D" id="3.40.50.300">
    <property type="entry name" value="P-loop containing nucleotide triphosphate hydrolases"/>
    <property type="match status" value="1"/>
</dbReference>
<evidence type="ECO:0000256" key="3">
    <source>
        <dbReference type="ARBA" id="ARBA00022821"/>
    </source>
</evidence>
<keyword evidence="4" id="KW-0067">ATP-binding</keyword>
<evidence type="ECO:0000256" key="4">
    <source>
        <dbReference type="ARBA" id="ARBA00022840"/>
    </source>
</evidence>